<protein>
    <submittedName>
        <fullName evidence="1">Uncharacterized protein</fullName>
    </submittedName>
</protein>
<dbReference type="AlphaFoldDB" id="A0RV19"/>
<dbReference type="HOGENOM" id="CLU_125803_0_0_2"/>
<proteinExistence type="predicted"/>
<dbReference type="EMBL" id="DP000238">
    <property type="protein sequence ID" value="ABK77186.1"/>
    <property type="molecule type" value="Genomic_DNA"/>
</dbReference>
<organism evidence="1 2">
    <name type="scientific">Cenarchaeum symbiosum (strain A)</name>
    <dbReference type="NCBI Taxonomy" id="414004"/>
    <lineage>
        <taxon>Archaea</taxon>
        <taxon>Nitrososphaerota</taxon>
        <taxon>Candidatus Cenarchaeales</taxon>
        <taxon>Candidatus Cenarchaeaceae</taxon>
        <taxon>Candidatus Cenarchaeum</taxon>
    </lineage>
</organism>
<dbReference type="KEGG" id="csy:CENSYa_0553"/>
<dbReference type="Proteomes" id="UP000000758">
    <property type="component" value="Chromosome"/>
</dbReference>
<name>A0RV19_CENSY</name>
<dbReference type="EnsemblBacteria" id="ABK77186">
    <property type="protein sequence ID" value="ABK77186"/>
    <property type="gene ID" value="CENSYa_0553"/>
</dbReference>
<accession>A0RV19</accession>
<sequence length="146" mass="17221">MTEERRYIDFEVVKERWNVYELEDGTKLKTRNTLRSVWVETDSLGAVAYHCDIHNMRVVLCHTSKQGEKDQTPHTPSQLMENIEKRVCRYETMSYEASEYTLDNNVGIVFHLNLNRISRTSLFDPKGDRIYLSDLRSSRVLYLPNT</sequence>
<reference evidence="1 2" key="1">
    <citation type="journal article" date="2006" name="Proc. Natl. Acad. Sci. U.S.A.">
        <title>Genomic analysis of the uncultivated marine crenarchaeote Cenarchaeum symbiosum.</title>
        <authorList>
            <person name="Hallam S.J."/>
            <person name="Konstantinidis K.T."/>
            <person name="Putnam N."/>
            <person name="Schleper C."/>
            <person name="Watanabe Y."/>
            <person name="Sugahara J."/>
            <person name="Preston C."/>
            <person name="de la Torre J."/>
            <person name="Richardson P.M."/>
            <person name="DeLong E.F."/>
        </authorList>
    </citation>
    <scope>NUCLEOTIDE SEQUENCE [LARGE SCALE GENOMIC DNA]</scope>
    <source>
        <strain evidence="2">A</strain>
    </source>
</reference>
<evidence type="ECO:0000313" key="1">
    <source>
        <dbReference type="EMBL" id="ABK77186.1"/>
    </source>
</evidence>
<evidence type="ECO:0000313" key="2">
    <source>
        <dbReference type="Proteomes" id="UP000000758"/>
    </source>
</evidence>
<keyword evidence="2" id="KW-1185">Reference proteome</keyword>
<gene>
    <name evidence="1" type="ordered locus">CENSYa_0553</name>
</gene>